<dbReference type="GO" id="GO:0051536">
    <property type="term" value="F:iron-sulfur cluster binding"/>
    <property type="evidence" value="ECO:0007669"/>
    <property type="project" value="InterPro"/>
</dbReference>
<dbReference type="Pfam" id="PF01592">
    <property type="entry name" value="NifU_N"/>
    <property type="match status" value="1"/>
</dbReference>
<dbReference type="eggNOG" id="COG0822">
    <property type="taxonomic scope" value="Bacteria"/>
</dbReference>
<comment type="caution">
    <text evidence="2">The sequence shown here is derived from an EMBL/GenBank/DDBJ whole genome shotgun (WGS) entry which is preliminary data.</text>
</comment>
<dbReference type="InterPro" id="IPR002871">
    <property type="entry name" value="NIF_FeS_clus_asmbl_NifU_N"/>
</dbReference>
<dbReference type="SUPFAM" id="SSF82649">
    <property type="entry name" value="SufE/NifU"/>
    <property type="match status" value="1"/>
</dbReference>
<dbReference type="AlphaFoldDB" id="M2ZTN3"/>
<dbReference type="Gene3D" id="3.90.1010.10">
    <property type="match status" value="1"/>
</dbReference>
<organism evidence="2 3">
    <name type="scientific">Paramagnetospirillum caucaseum</name>
    <dbReference type="NCBI Taxonomy" id="1244869"/>
    <lineage>
        <taxon>Bacteria</taxon>
        <taxon>Pseudomonadati</taxon>
        <taxon>Pseudomonadota</taxon>
        <taxon>Alphaproteobacteria</taxon>
        <taxon>Rhodospirillales</taxon>
        <taxon>Magnetospirillaceae</taxon>
        <taxon>Paramagnetospirillum</taxon>
    </lineage>
</organism>
<gene>
    <name evidence="2" type="ORF">H261_06756</name>
</gene>
<sequence>MNEELYGEAIKDLAAREPVVLDGADASATLDNPLCGDRVTLDVRMEGGRVAAIGHRVKGCLLCKAAATLAAGTAPGLGAEGAARLLDQVSNMLKTGAEPALPALAAFIPVRPHKSRHACVLLPFKALAKVLAAPIP</sequence>
<accession>M2ZTN3</accession>
<evidence type="ECO:0000313" key="2">
    <source>
        <dbReference type="EMBL" id="EME70737.1"/>
    </source>
</evidence>
<dbReference type="EMBL" id="AONQ01000013">
    <property type="protein sequence ID" value="EME70737.1"/>
    <property type="molecule type" value="Genomic_DNA"/>
</dbReference>
<evidence type="ECO:0000259" key="1">
    <source>
        <dbReference type="Pfam" id="PF01592"/>
    </source>
</evidence>
<name>M2ZTN3_9PROT</name>
<proteinExistence type="predicted"/>
<protein>
    <submittedName>
        <fullName evidence="2">Fe-S cluster formation NifU-like protein</fullName>
    </submittedName>
</protein>
<dbReference type="GO" id="GO:0005506">
    <property type="term" value="F:iron ion binding"/>
    <property type="evidence" value="ECO:0007669"/>
    <property type="project" value="InterPro"/>
</dbReference>
<dbReference type="STRING" id="1244869.H261_06756"/>
<dbReference type="RefSeq" id="WP_008615674.1">
    <property type="nucleotide sequence ID" value="NZ_AONQ01000013.1"/>
</dbReference>
<dbReference type="OrthoDB" id="9804157at2"/>
<dbReference type="CDD" id="cd06664">
    <property type="entry name" value="IscU_like"/>
    <property type="match status" value="1"/>
</dbReference>
<evidence type="ECO:0000313" key="3">
    <source>
        <dbReference type="Proteomes" id="UP000011744"/>
    </source>
</evidence>
<reference evidence="2 3" key="1">
    <citation type="journal article" date="2014" name="Genome Announc.">
        <title>Draft Genome Sequence of Magnetospirillum sp. Strain SO-1, a Freshwater Magnetotactic Bacterium Isolated from the Ol'khovka River, Russia.</title>
        <authorList>
            <person name="Grouzdev D.S."/>
            <person name="Dziuba M.V."/>
            <person name="Sukhacheva M.S."/>
            <person name="Mardanov A.V."/>
            <person name="Beletskiy A.V."/>
            <person name="Kuznetsov B.B."/>
            <person name="Skryabin K.G."/>
        </authorList>
    </citation>
    <scope>NUCLEOTIDE SEQUENCE [LARGE SCALE GENOMIC DNA]</scope>
    <source>
        <strain evidence="2 3">SO-1</strain>
    </source>
</reference>
<dbReference type="PATRIC" id="fig|1244869.3.peg.1360"/>
<keyword evidence="3" id="KW-1185">Reference proteome</keyword>
<dbReference type="GO" id="GO:0016226">
    <property type="term" value="P:iron-sulfur cluster assembly"/>
    <property type="evidence" value="ECO:0007669"/>
    <property type="project" value="InterPro"/>
</dbReference>
<feature type="domain" description="NIF system FeS cluster assembly NifU N-terminal" evidence="1">
    <location>
        <begin position="21"/>
        <end position="84"/>
    </location>
</feature>
<dbReference type="Proteomes" id="UP000011744">
    <property type="component" value="Unassembled WGS sequence"/>
</dbReference>